<proteinExistence type="predicted"/>
<dbReference type="HOGENOM" id="CLU_079569_3_0_5"/>
<name>A0A0B5E127_9RHOB</name>
<feature type="transmembrane region" description="Helical" evidence="6">
    <location>
        <begin position="41"/>
        <end position="69"/>
    </location>
</feature>
<keyword evidence="2" id="KW-1003">Cell membrane</keyword>
<dbReference type="GO" id="GO:0005886">
    <property type="term" value="C:plasma membrane"/>
    <property type="evidence" value="ECO:0007669"/>
    <property type="project" value="UniProtKB-SubCell"/>
</dbReference>
<sequence>MDIPTALLSFSIAAALLTITPGLDTALVLRTAAVEGPRRAMLAGAGVVTGVLAWGLITALGLGAILAVSDLAYRAIRLAGAAYLIWLGAGMLRAAIRPGPRPFAKVAAPPAPNWFLRGVMTNLLNPKVGVFYVSFLPQFLPEGVPVVAFSVLLAGLHAAMGLVFFAVLTVATVPFQTALSAPRLPRILDGLTGSVLIAFALRLLAERRVG</sequence>
<dbReference type="RefSeq" id="WP_043869748.1">
    <property type="nucleotide sequence ID" value="NZ_CP004393.1"/>
</dbReference>
<feature type="transmembrane region" description="Helical" evidence="6">
    <location>
        <begin position="75"/>
        <end position="94"/>
    </location>
</feature>
<evidence type="ECO:0000256" key="2">
    <source>
        <dbReference type="ARBA" id="ARBA00022475"/>
    </source>
</evidence>
<dbReference type="STRING" id="1208324.P73_2395"/>
<evidence type="ECO:0000256" key="6">
    <source>
        <dbReference type="SAM" id="Phobius"/>
    </source>
</evidence>
<dbReference type="AlphaFoldDB" id="A0A0B5E127"/>
<dbReference type="PIRSF" id="PIRSF006324">
    <property type="entry name" value="LeuE"/>
    <property type="match status" value="1"/>
</dbReference>
<evidence type="ECO:0000256" key="5">
    <source>
        <dbReference type="ARBA" id="ARBA00023136"/>
    </source>
</evidence>
<dbReference type="PANTHER" id="PTHR30086">
    <property type="entry name" value="ARGININE EXPORTER PROTEIN ARGO"/>
    <property type="match status" value="1"/>
</dbReference>
<dbReference type="OrthoDB" id="9804822at2"/>
<keyword evidence="5 6" id="KW-0472">Membrane</keyword>
<dbReference type="KEGG" id="cid:P73_2395"/>
<evidence type="ECO:0000256" key="1">
    <source>
        <dbReference type="ARBA" id="ARBA00004651"/>
    </source>
</evidence>
<dbReference type="Pfam" id="PF01810">
    <property type="entry name" value="LysE"/>
    <property type="match status" value="1"/>
</dbReference>
<protein>
    <submittedName>
        <fullName evidence="7">Lysine exporter protein LysE/YggA</fullName>
    </submittedName>
</protein>
<dbReference type="GO" id="GO:0015171">
    <property type="term" value="F:amino acid transmembrane transporter activity"/>
    <property type="evidence" value="ECO:0007669"/>
    <property type="project" value="TreeGrafter"/>
</dbReference>
<gene>
    <name evidence="7" type="ORF">P73_2395</name>
</gene>
<comment type="subcellular location">
    <subcellularLocation>
        <location evidence="1">Cell membrane</location>
        <topology evidence="1">Multi-pass membrane protein</topology>
    </subcellularLocation>
</comment>
<keyword evidence="4 6" id="KW-1133">Transmembrane helix</keyword>
<evidence type="ECO:0000313" key="7">
    <source>
        <dbReference type="EMBL" id="AJE47110.1"/>
    </source>
</evidence>
<evidence type="ECO:0000256" key="4">
    <source>
        <dbReference type="ARBA" id="ARBA00022989"/>
    </source>
</evidence>
<organism evidence="7 8">
    <name type="scientific">Celeribacter indicus</name>
    <dbReference type="NCBI Taxonomy" id="1208324"/>
    <lineage>
        <taxon>Bacteria</taxon>
        <taxon>Pseudomonadati</taxon>
        <taxon>Pseudomonadota</taxon>
        <taxon>Alphaproteobacteria</taxon>
        <taxon>Rhodobacterales</taxon>
        <taxon>Roseobacteraceae</taxon>
        <taxon>Celeribacter</taxon>
    </lineage>
</organism>
<keyword evidence="3 6" id="KW-0812">Transmembrane</keyword>
<reference evidence="7 8" key="1">
    <citation type="journal article" date="2014" name="Int. J. Syst. Evol. Microbiol.">
        <title>Celeribacter indicus sp. nov., a polycyclic aromatic hydrocarbon-degrading bacterium from deep-sea sediment and reclassification of Huaishuia halophila as Celeribacter halophilus comb. nov.</title>
        <authorList>
            <person name="Lai Q."/>
            <person name="Cao J."/>
            <person name="Yuan J."/>
            <person name="Li F."/>
            <person name="Shao Z."/>
        </authorList>
    </citation>
    <scope>NUCLEOTIDE SEQUENCE [LARGE SCALE GENOMIC DNA]</scope>
    <source>
        <strain evidence="7">P73</strain>
    </source>
</reference>
<evidence type="ECO:0000313" key="8">
    <source>
        <dbReference type="Proteomes" id="UP000031521"/>
    </source>
</evidence>
<feature type="transmembrane region" description="Helical" evidence="6">
    <location>
        <begin position="6"/>
        <end position="29"/>
    </location>
</feature>
<keyword evidence="8" id="KW-1185">Reference proteome</keyword>
<dbReference type="EMBL" id="CP004393">
    <property type="protein sequence ID" value="AJE47110.1"/>
    <property type="molecule type" value="Genomic_DNA"/>
</dbReference>
<feature type="transmembrane region" description="Helical" evidence="6">
    <location>
        <begin position="147"/>
        <end position="175"/>
    </location>
</feature>
<dbReference type="InterPro" id="IPR001123">
    <property type="entry name" value="LeuE-type"/>
</dbReference>
<dbReference type="Proteomes" id="UP000031521">
    <property type="component" value="Chromosome"/>
</dbReference>
<dbReference type="PANTHER" id="PTHR30086:SF20">
    <property type="entry name" value="ARGININE EXPORTER PROTEIN ARGO-RELATED"/>
    <property type="match status" value="1"/>
</dbReference>
<accession>A0A0B5E127</accession>
<evidence type="ECO:0000256" key="3">
    <source>
        <dbReference type="ARBA" id="ARBA00022692"/>
    </source>
</evidence>